<keyword evidence="3" id="KW-1185">Reference proteome</keyword>
<comment type="caution">
    <text evidence="2">The sequence shown here is derived from an EMBL/GenBank/DDBJ whole genome shotgun (WGS) entry which is preliminary data.</text>
</comment>
<evidence type="ECO:0000256" key="1">
    <source>
        <dbReference type="SAM" id="Coils"/>
    </source>
</evidence>
<keyword evidence="1" id="KW-0175">Coiled coil</keyword>
<accession>A0A1R2AM42</accession>
<dbReference type="AlphaFoldDB" id="A0A1R2AM42"/>
<dbReference type="InterPro" id="IPR011011">
    <property type="entry name" value="Znf_FYVE_PHD"/>
</dbReference>
<dbReference type="SUPFAM" id="SSF57903">
    <property type="entry name" value="FYVE/PHD zinc finger"/>
    <property type="match status" value="1"/>
</dbReference>
<dbReference type="Proteomes" id="UP000187209">
    <property type="component" value="Unassembled WGS sequence"/>
</dbReference>
<sequence>MELDEFCPDCGKNFAKVEKVCQCTMCEKVFCENHSKSGLKKEIMCRDCFKILIRKKMIKDYGPIAIKLDKELRVLNCSKASSRLQLEKKRDAHKRLKSQLESLKSQHLEKIQALKVNVSNILSSNFSQQNAALCLEKALKDIQECVKLKKSEFILILSTLDKLVQEKTALNYEVYNLDKLIEYLRMSEKDNIPFIRLKKFCCLNCYKKLKDNFRKHYASNLFRNSAIAESIKNDRHNAKSLGKYNTDACNCSIH</sequence>
<name>A0A1R2AM42_9CILI</name>
<feature type="coiled-coil region" evidence="1">
    <location>
        <begin position="83"/>
        <end position="117"/>
    </location>
</feature>
<dbReference type="EMBL" id="MPUH01002038">
    <property type="protein sequence ID" value="OMJ65603.1"/>
    <property type="molecule type" value="Genomic_DNA"/>
</dbReference>
<evidence type="ECO:0000313" key="2">
    <source>
        <dbReference type="EMBL" id="OMJ65603.1"/>
    </source>
</evidence>
<gene>
    <name evidence="2" type="ORF">SteCoe_37927</name>
</gene>
<reference evidence="2 3" key="1">
    <citation type="submission" date="2016-11" db="EMBL/GenBank/DDBJ databases">
        <title>The macronuclear genome of Stentor coeruleus: a giant cell with tiny introns.</title>
        <authorList>
            <person name="Slabodnick M."/>
            <person name="Ruby J.G."/>
            <person name="Reiff S.B."/>
            <person name="Swart E.C."/>
            <person name="Gosai S."/>
            <person name="Prabakaran S."/>
            <person name="Witkowska E."/>
            <person name="Larue G.E."/>
            <person name="Fisher S."/>
            <person name="Freeman R.M."/>
            <person name="Gunawardena J."/>
            <person name="Chu W."/>
            <person name="Stover N.A."/>
            <person name="Gregory B.D."/>
            <person name="Nowacki M."/>
            <person name="Derisi J."/>
            <person name="Roy S.W."/>
            <person name="Marshall W.F."/>
            <person name="Sood P."/>
        </authorList>
    </citation>
    <scope>NUCLEOTIDE SEQUENCE [LARGE SCALE GENOMIC DNA]</scope>
    <source>
        <strain evidence="2">WM001</strain>
    </source>
</reference>
<protein>
    <submittedName>
        <fullName evidence="2">Uncharacterized protein</fullName>
    </submittedName>
</protein>
<evidence type="ECO:0000313" key="3">
    <source>
        <dbReference type="Proteomes" id="UP000187209"/>
    </source>
</evidence>
<organism evidence="2 3">
    <name type="scientific">Stentor coeruleus</name>
    <dbReference type="NCBI Taxonomy" id="5963"/>
    <lineage>
        <taxon>Eukaryota</taxon>
        <taxon>Sar</taxon>
        <taxon>Alveolata</taxon>
        <taxon>Ciliophora</taxon>
        <taxon>Postciliodesmatophora</taxon>
        <taxon>Heterotrichea</taxon>
        <taxon>Heterotrichida</taxon>
        <taxon>Stentoridae</taxon>
        <taxon>Stentor</taxon>
    </lineage>
</organism>
<proteinExistence type="predicted"/>